<dbReference type="GO" id="GO:0032259">
    <property type="term" value="P:methylation"/>
    <property type="evidence" value="ECO:0007669"/>
    <property type="project" value="UniProtKB-KW"/>
</dbReference>
<evidence type="ECO:0000313" key="1">
    <source>
        <dbReference type="EMBL" id="CBI09670.1"/>
    </source>
</evidence>
<protein>
    <submittedName>
        <fullName evidence="1">Putative RNA AdoMet-dependent methyltransferase</fullName>
    </submittedName>
</protein>
<reference evidence="1" key="1">
    <citation type="submission" date="2009-10" db="EMBL/GenBank/DDBJ databases">
        <title>Diversity of trophic interactions inside an arsenic-rich microbial ecosystem.</title>
        <authorList>
            <person name="Bertin P.N."/>
            <person name="Heinrich-Salmeron A."/>
            <person name="Pelletier E."/>
            <person name="Goulhen-Chollet F."/>
            <person name="Arsene-Ploetze F."/>
            <person name="Gallien S."/>
            <person name="Calteau A."/>
            <person name="Vallenet D."/>
            <person name="Casiot C."/>
            <person name="Chane-Woon-Ming B."/>
            <person name="Giloteaux L."/>
            <person name="Barakat M."/>
            <person name="Bonnefoy V."/>
            <person name="Bruneel O."/>
            <person name="Chandler M."/>
            <person name="Cleiss J."/>
            <person name="Duran R."/>
            <person name="Elbaz-Poulichet F."/>
            <person name="Fonknechten N."/>
            <person name="Lauga B."/>
            <person name="Mornico D."/>
            <person name="Ortet P."/>
            <person name="Schaeffer C."/>
            <person name="Siguier P."/>
            <person name="Alexander Thil Smith A."/>
            <person name="Van Dorsselaer A."/>
            <person name="Weissenbach J."/>
            <person name="Medigue C."/>
            <person name="Le Paslier D."/>
        </authorList>
    </citation>
    <scope>NUCLEOTIDE SEQUENCE</scope>
</reference>
<dbReference type="GO" id="GO:0008168">
    <property type="term" value="F:methyltransferase activity"/>
    <property type="evidence" value="ECO:0007669"/>
    <property type="project" value="UniProtKB-KW"/>
</dbReference>
<accession>E6QQZ9</accession>
<sequence>MTYHSIFDDYCQRHLPVNPDFREIRVFTFKQYLFYFLQTFAPHDLLLSVVTNLNFA</sequence>
<name>E6QQZ9_9ZZZZ</name>
<dbReference type="EMBL" id="CABR01000045">
    <property type="protein sequence ID" value="CBI09670.1"/>
    <property type="molecule type" value="Genomic_DNA"/>
</dbReference>
<gene>
    <name evidence="1" type="ORF">CARN7_0410</name>
</gene>
<dbReference type="AlphaFoldDB" id="E6QQZ9"/>
<keyword evidence="1" id="KW-0808">Transferase</keyword>
<comment type="caution">
    <text evidence="1">The sequence shown here is derived from an EMBL/GenBank/DDBJ whole genome shotgun (WGS) entry which is preliminary data.</text>
</comment>
<organism evidence="1">
    <name type="scientific">mine drainage metagenome</name>
    <dbReference type="NCBI Taxonomy" id="410659"/>
    <lineage>
        <taxon>unclassified sequences</taxon>
        <taxon>metagenomes</taxon>
        <taxon>ecological metagenomes</taxon>
    </lineage>
</organism>
<keyword evidence="1" id="KW-0489">Methyltransferase</keyword>
<proteinExistence type="predicted"/>